<evidence type="ECO:0000259" key="2">
    <source>
        <dbReference type="PROSITE" id="PS50048"/>
    </source>
</evidence>
<name>A0A0A1TBE3_9HYPO</name>
<keyword evidence="4" id="KW-1185">Reference proteome</keyword>
<dbReference type="SMART" id="SM00066">
    <property type="entry name" value="GAL4"/>
    <property type="match status" value="1"/>
</dbReference>
<keyword evidence="1" id="KW-0539">Nucleus</keyword>
<dbReference type="STRING" id="1531966.A0A0A1TBE3"/>
<sequence length="516" mass="57414">MAMTMTQTQTQATTAFDAELGKKRVKRYAPKLRTGCMVCRQRRIKCDETKPECRRCMIGNRPCHYSPTQRKKKYPPTPPLPPSSVNILPAPILARSPPSLPQFNGTSDVRDLISLMPMASLGGFVQRSPYDWAACMRSYSQRMNTYVFELPMRTGYHPVLDGAVKCVAAALKCRLTKGMETTPFGLETLQFYESALQTLQRALDDPVESLASHTLCATQLLFLFEALAQDIKNASIYHASGASRLIHHRGAERFETAFDKALLVAHAPVLIAECCGTATHCFFEAPSWQQVFEDCLDPNSGVPITDESVIRSIAIRCLAPGADVDATNIILNERDDVEKRAEVLANVSKCLDGIWNWLDRYGAYSFNPFHADGTPVTDILQGEDRLPGKRLDMIVLHDANILFLSRMAVGLGHPDAVTVERRARELAEGMVSGFTNEQVAAYNVRPNAAQAASVLLCLRVGKMFLQNSNTWMEFAARNDRLVAEGKPRELCEPDLLMSFLSPLGYSNPRDQKHKIQ</sequence>
<evidence type="ECO:0000256" key="1">
    <source>
        <dbReference type="ARBA" id="ARBA00023242"/>
    </source>
</evidence>
<dbReference type="HOGENOM" id="CLU_040454_0_0_1"/>
<dbReference type="PANTHER" id="PTHR38111">
    <property type="entry name" value="ZN(2)-C6 FUNGAL-TYPE DOMAIN-CONTAINING PROTEIN-RELATED"/>
    <property type="match status" value="1"/>
</dbReference>
<dbReference type="PANTHER" id="PTHR38111:SF6">
    <property type="entry name" value="FINGER DOMAIN PROTEIN, PUTATIVE (AFU_ORTHOLOGUE AFUA_8G01940)-RELATED"/>
    <property type="match status" value="1"/>
</dbReference>
<dbReference type="Pfam" id="PF00172">
    <property type="entry name" value="Zn_clus"/>
    <property type="match status" value="1"/>
</dbReference>
<proteinExistence type="predicted"/>
<reference evidence="3 4" key="1">
    <citation type="journal article" date="2015" name="Genome Announc.">
        <title>Draft Genome Sequence and Gene Annotation of the Entomopathogenic Fungus Verticillium hemipterigenum.</title>
        <authorList>
            <person name="Horn F."/>
            <person name="Habel A."/>
            <person name="Scharf D.H."/>
            <person name="Dworschak J."/>
            <person name="Brakhage A.A."/>
            <person name="Guthke R."/>
            <person name="Hertweck C."/>
            <person name="Linde J."/>
        </authorList>
    </citation>
    <scope>NUCLEOTIDE SEQUENCE [LARGE SCALE GENOMIC DNA]</scope>
</reference>
<dbReference type="OrthoDB" id="3525185at2759"/>
<dbReference type="GO" id="GO:0000981">
    <property type="term" value="F:DNA-binding transcription factor activity, RNA polymerase II-specific"/>
    <property type="evidence" value="ECO:0007669"/>
    <property type="project" value="InterPro"/>
</dbReference>
<dbReference type="Gene3D" id="4.10.240.10">
    <property type="entry name" value="Zn(2)-C6 fungal-type DNA-binding domain"/>
    <property type="match status" value="1"/>
</dbReference>
<evidence type="ECO:0000313" key="3">
    <source>
        <dbReference type="EMBL" id="CEJ82659.1"/>
    </source>
</evidence>
<gene>
    <name evidence="3" type="ORF">VHEMI02708</name>
</gene>
<dbReference type="PROSITE" id="PS00463">
    <property type="entry name" value="ZN2_CY6_FUNGAL_1"/>
    <property type="match status" value="1"/>
</dbReference>
<dbReference type="InterPro" id="IPR053178">
    <property type="entry name" value="Osmoadaptation_assoc"/>
</dbReference>
<dbReference type="PRINTS" id="PR00755">
    <property type="entry name" value="AFLATOXINBRP"/>
</dbReference>
<feature type="domain" description="Zn(2)-C6 fungal-type" evidence="2">
    <location>
        <begin position="35"/>
        <end position="65"/>
    </location>
</feature>
<dbReference type="EMBL" id="CDHN01000001">
    <property type="protein sequence ID" value="CEJ82659.1"/>
    <property type="molecule type" value="Genomic_DNA"/>
</dbReference>
<dbReference type="AlphaFoldDB" id="A0A0A1TBE3"/>
<dbReference type="InterPro" id="IPR001138">
    <property type="entry name" value="Zn2Cys6_DnaBD"/>
</dbReference>
<dbReference type="GO" id="GO:0008270">
    <property type="term" value="F:zinc ion binding"/>
    <property type="evidence" value="ECO:0007669"/>
    <property type="project" value="InterPro"/>
</dbReference>
<protein>
    <recommendedName>
        <fullName evidence="2">Zn(2)-C6 fungal-type domain-containing protein</fullName>
    </recommendedName>
</protein>
<dbReference type="InterPro" id="IPR036864">
    <property type="entry name" value="Zn2-C6_fun-type_DNA-bd_sf"/>
</dbReference>
<dbReference type="CDD" id="cd00067">
    <property type="entry name" value="GAL4"/>
    <property type="match status" value="1"/>
</dbReference>
<dbReference type="Proteomes" id="UP000039046">
    <property type="component" value="Unassembled WGS sequence"/>
</dbReference>
<accession>A0A0A1TBE3</accession>
<dbReference type="SUPFAM" id="SSF57701">
    <property type="entry name" value="Zn2/Cys6 DNA-binding domain"/>
    <property type="match status" value="1"/>
</dbReference>
<organism evidence="3 4">
    <name type="scientific">[Torrubiella] hemipterigena</name>
    <dbReference type="NCBI Taxonomy" id="1531966"/>
    <lineage>
        <taxon>Eukaryota</taxon>
        <taxon>Fungi</taxon>
        <taxon>Dikarya</taxon>
        <taxon>Ascomycota</taxon>
        <taxon>Pezizomycotina</taxon>
        <taxon>Sordariomycetes</taxon>
        <taxon>Hypocreomycetidae</taxon>
        <taxon>Hypocreales</taxon>
        <taxon>Clavicipitaceae</taxon>
        <taxon>Clavicipitaceae incertae sedis</taxon>
        <taxon>'Torrubiella' clade</taxon>
    </lineage>
</organism>
<evidence type="ECO:0000313" key="4">
    <source>
        <dbReference type="Proteomes" id="UP000039046"/>
    </source>
</evidence>
<dbReference type="PROSITE" id="PS50048">
    <property type="entry name" value="ZN2_CY6_FUNGAL_2"/>
    <property type="match status" value="1"/>
</dbReference>